<accession>A0A1E1LDX9</accession>
<proteinExistence type="inferred from homology"/>
<dbReference type="PANTHER" id="PTHR42748">
    <property type="entry name" value="NITROGEN METABOLITE REPRESSION PROTEIN NMRA FAMILY MEMBER"/>
    <property type="match status" value="1"/>
</dbReference>
<comment type="caution">
    <text evidence="4">The sequence shown here is derived from an EMBL/GenBank/DDBJ whole genome shotgun (WGS) entry which is preliminary data.</text>
</comment>
<evidence type="ECO:0000256" key="2">
    <source>
        <dbReference type="ARBA" id="ARBA00022857"/>
    </source>
</evidence>
<dbReference type="SUPFAM" id="SSF51735">
    <property type="entry name" value="NAD(P)-binding Rossmann-fold domains"/>
    <property type="match status" value="1"/>
</dbReference>
<evidence type="ECO:0000259" key="3">
    <source>
        <dbReference type="Pfam" id="PF05368"/>
    </source>
</evidence>
<dbReference type="GO" id="GO:0005634">
    <property type="term" value="C:nucleus"/>
    <property type="evidence" value="ECO:0007669"/>
    <property type="project" value="TreeGrafter"/>
</dbReference>
<name>A0A1E1LDX9_9HELO</name>
<dbReference type="Gene3D" id="3.40.50.720">
    <property type="entry name" value="NAD(P)-binding Rossmann-like Domain"/>
    <property type="match status" value="1"/>
</dbReference>
<evidence type="ECO:0000313" key="5">
    <source>
        <dbReference type="Proteomes" id="UP000178129"/>
    </source>
</evidence>
<reference evidence="5" key="1">
    <citation type="submission" date="2016-03" db="EMBL/GenBank/DDBJ databases">
        <authorList>
            <person name="Ploux O."/>
        </authorList>
    </citation>
    <scope>NUCLEOTIDE SEQUENCE [LARGE SCALE GENOMIC DNA]</scope>
    <source>
        <strain evidence="5">UK7</strain>
    </source>
</reference>
<dbReference type="InterPro" id="IPR036291">
    <property type="entry name" value="NAD(P)-bd_dom_sf"/>
</dbReference>
<feature type="domain" description="NmrA-like" evidence="3">
    <location>
        <begin position="11"/>
        <end position="316"/>
    </location>
</feature>
<evidence type="ECO:0000313" key="4">
    <source>
        <dbReference type="EMBL" id="CZT07929.1"/>
    </source>
</evidence>
<keyword evidence="2" id="KW-0521">NADP</keyword>
<dbReference type="AlphaFoldDB" id="A0A1E1LDX9"/>
<gene>
    <name evidence="4" type="ORF">RCO7_10620</name>
</gene>
<protein>
    <submittedName>
        <fullName evidence="4">Related to nitrogen metabolic regulation protein nmr</fullName>
    </submittedName>
</protein>
<dbReference type="CDD" id="cd05251">
    <property type="entry name" value="NmrA_like_SDR_a"/>
    <property type="match status" value="1"/>
</dbReference>
<dbReference type="InterPro" id="IPR008030">
    <property type="entry name" value="NmrA-like"/>
</dbReference>
<dbReference type="Proteomes" id="UP000178129">
    <property type="component" value="Unassembled WGS sequence"/>
</dbReference>
<dbReference type="EMBL" id="FJUW01000044">
    <property type="protein sequence ID" value="CZT07929.1"/>
    <property type="molecule type" value="Genomic_DNA"/>
</dbReference>
<organism evidence="4 5">
    <name type="scientific">Rhynchosporium graminicola</name>
    <dbReference type="NCBI Taxonomy" id="2792576"/>
    <lineage>
        <taxon>Eukaryota</taxon>
        <taxon>Fungi</taxon>
        <taxon>Dikarya</taxon>
        <taxon>Ascomycota</taxon>
        <taxon>Pezizomycotina</taxon>
        <taxon>Leotiomycetes</taxon>
        <taxon>Helotiales</taxon>
        <taxon>Ploettnerulaceae</taxon>
        <taxon>Rhynchosporium</taxon>
    </lineage>
</organism>
<dbReference type="InParanoid" id="A0A1E1LDX9"/>
<comment type="similarity">
    <text evidence="1">Belongs to the NmrA-type oxidoreductase family.</text>
</comment>
<sequence length="349" mass="38448">MAMGSTTPTPRKLIVVIGVTGNQGGSVASRFLSDPTYRIRGLTRNPASPAAVALARKGIEIVAADLEDVESLKKAFEGANLIFSVTNYWEPFWRPDARAAAEKKGITCRKWAYEVELRQGKNIADAAGSKGVVEGLDEMGFVASTLSNAKVCSKGKYQELYHFDSKAEVFPGYVEEKYPELAKKMSCVQTGYFMSSYKLAPGAYFAKQPDNSYIQYFPTSPTASVPHIAINSDLGPFIHGVIRMGPGKHYMAAGTECSWAEFVATWSRVTGKPARYQMCGVEDMAANCPDRMFGEELADMFDYSSDPGYDGGDKTLLKAEDIRKAGFECPMTSLEEYFKNENWDIVFNQ</sequence>
<dbReference type="Gene3D" id="3.90.25.10">
    <property type="entry name" value="UDP-galactose 4-epimerase, domain 1"/>
    <property type="match status" value="1"/>
</dbReference>
<dbReference type="STRING" id="914237.A0A1E1LDX9"/>
<dbReference type="InterPro" id="IPR051164">
    <property type="entry name" value="NmrA-like_oxidored"/>
</dbReference>
<evidence type="ECO:0000256" key="1">
    <source>
        <dbReference type="ARBA" id="ARBA00006328"/>
    </source>
</evidence>
<keyword evidence="5" id="KW-1185">Reference proteome</keyword>
<dbReference type="Pfam" id="PF05368">
    <property type="entry name" value="NmrA"/>
    <property type="match status" value="1"/>
</dbReference>
<dbReference type="PANTHER" id="PTHR42748:SF26">
    <property type="entry name" value="NMRA-LIKE DOMAIN-CONTAINING PROTEIN"/>
    <property type="match status" value="1"/>
</dbReference>